<evidence type="ECO:0000256" key="2">
    <source>
        <dbReference type="ARBA" id="ARBA00007599"/>
    </source>
</evidence>
<dbReference type="GO" id="GO:0002949">
    <property type="term" value="P:tRNA threonylcarbamoyladenosine modification"/>
    <property type="evidence" value="ECO:0007669"/>
    <property type="project" value="InterPro"/>
</dbReference>
<name>A0A5D0WKX5_9FIRM</name>
<sequence length="187" mass="21509">MSLKWIMKLLMTTATKRSLILATKRRDPKKRLIKMLEKRIISKSSQDTYDFAKQLGEAIRFPLIIFLQGGMGAGKTLFSKGFVAGMGLLDEVTSPTYTIVNEYGNPPRVFHFDLYRLQDPDELYEMGFDDYLSQGCTLLLEWPDLVLDEAFEPRLEISLESRLETPEQREIILRTDNQKVAQVLNAL</sequence>
<comment type="caution">
    <text evidence="11">The sequence shown here is derived from an EMBL/GenBank/DDBJ whole genome shotgun (WGS) entry which is preliminary data.</text>
</comment>
<dbReference type="Gene3D" id="3.40.50.300">
    <property type="entry name" value="P-loop containing nucleotide triphosphate hydrolases"/>
    <property type="match status" value="1"/>
</dbReference>
<dbReference type="SUPFAM" id="SSF52540">
    <property type="entry name" value="P-loop containing nucleoside triphosphate hydrolases"/>
    <property type="match status" value="1"/>
</dbReference>
<comment type="similarity">
    <text evidence="2">Belongs to the TsaE family.</text>
</comment>
<evidence type="ECO:0000256" key="4">
    <source>
        <dbReference type="ARBA" id="ARBA00022490"/>
    </source>
</evidence>
<dbReference type="InterPro" id="IPR003442">
    <property type="entry name" value="T6A_TsaE"/>
</dbReference>
<evidence type="ECO:0000256" key="10">
    <source>
        <dbReference type="ARBA" id="ARBA00032441"/>
    </source>
</evidence>
<keyword evidence="9" id="KW-0460">Magnesium</keyword>
<dbReference type="PANTHER" id="PTHR33540:SF2">
    <property type="entry name" value="TRNA THREONYLCARBAMOYLADENOSINE BIOSYNTHESIS PROTEIN TSAE"/>
    <property type="match status" value="1"/>
</dbReference>
<gene>
    <name evidence="11" type="primary">tsaE</name>
    <name evidence="11" type="ORF">FXB42_11355</name>
</gene>
<evidence type="ECO:0000256" key="5">
    <source>
        <dbReference type="ARBA" id="ARBA00022694"/>
    </source>
</evidence>
<keyword evidence="7" id="KW-0547">Nucleotide-binding</keyword>
<organism evidence="11 12">
    <name type="scientific">Acetobacterium wieringae</name>
    <dbReference type="NCBI Taxonomy" id="52694"/>
    <lineage>
        <taxon>Bacteria</taxon>
        <taxon>Bacillati</taxon>
        <taxon>Bacillota</taxon>
        <taxon>Clostridia</taxon>
        <taxon>Eubacteriales</taxon>
        <taxon>Eubacteriaceae</taxon>
        <taxon>Acetobacterium</taxon>
    </lineage>
</organism>
<reference evidence="11 12" key="1">
    <citation type="submission" date="2019-08" db="EMBL/GenBank/DDBJ databases">
        <title>Isolation and enrichment of carboxydotrophic bacteria from anaerobic sludge for the production of bio-based chemicals from syngas.</title>
        <authorList>
            <person name="Antares A.L."/>
            <person name="Moreira J."/>
            <person name="Diender M."/>
            <person name="Parshina S.N."/>
            <person name="Stams A.J.M."/>
            <person name="Alves M."/>
            <person name="Alves J.I."/>
            <person name="Sousa D.Z."/>
        </authorList>
    </citation>
    <scope>NUCLEOTIDE SEQUENCE [LARGE SCALE GENOMIC DNA]</scope>
    <source>
        <strain evidence="11 12">JM</strain>
    </source>
</reference>
<dbReference type="GO" id="GO:0005737">
    <property type="term" value="C:cytoplasm"/>
    <property type="evidence" value="ECO:0007669"/>
    <property type="project" value="UniProtKB-SubCell"/>
</dbReference>
<evidence type="ECO:0000256" key="1">
    <source>
        <dbReference type="ARBA" id="ARBA00004496"/>
    </source>
</evidence>
<keyword evidence="8" id="KW-0067">ATP-binding</keyword>
<keyword evidence="11" id="KW-0808">Transferase</keyword>
<dbReference type="AlphaFoldDB" id="A0A5D0WKX5"/>
<dbReference type="GO" id="GO:0046872">
    <property type="term" value="F:metal ion binding"/>
    <property type="evidence" value="ECO:0007669"/>
    <property type="project" value="UniProtKB-KW"/>
</dbReference>
<accession>A0A5D0WKX5</accession>
<dbReference type="EMBL" id="VSLA01000025">
    <property type="protein sequence ID" value="TYC84371.1"/>
    <property type="molecule type" value="Genomic_DNA"/>
</dbReference>
<dbReference type="InterPro" id="IPR027417">
    <property type="entry name" value="P-loop_NTPase"/>
</dbReference>
<evidence type="ECO:0000256" key="8">
    <source>
        <dbReference type="ARBA" id="ARBA00022840"/>
    </source>
</evidence>
<dbReference type="Pfam" id="PF02367">
    <property type="entry name" value="TsaE"/>
    <property type="match status" value="1"/>
</dbReference>
<evidence type="ECO:0000256" key="6">
    <source>
        <dbReference type="ARBA" id="ARBA00022723"/>
    </source>
</evidence>
<evidence type="ECO:0000256" key="9">
    <source>
        <dbReference type="ARBA" id="ARBA00022842"/>
    </source>
</evidence>
<dbReference type="GO" id="GO:0016740">
    <property type="term" value="F:transferase activity"/>
    <property type="evidence" value="ECO:0007669"/>
    <property type="project" value="UniProtKB-KW"/>
</dbReference>
<evidence type="ECO:0000256" key="3">
    <source>
        <dbReference type="ARBA" id="ARBA00019010"/>
    </source>
</evidence>
<keyword evidence="6" id="KW-0479">Metal-binding</keyword>
<dbReference type="Proteomes" id="UP000322619">
    <property type="component" value="Unassembled WGS sequence"/>
</dbReference>
<comment type="subcellular location">
    <subcellularLocation>
        <location evidence="1">Cytoplasm</location>
    </subcellularLocation>
</comment>
<evidence type="ECO:0000313" key="11">
    <source>
        <dbReference type="EMBL" id="TYC84371.1"/>
    </source>
</evidence>
<keyword evidence="4" id="KW-0963">Cytoplasm</keyword>
<evidence type="ECO:0000313" key="12">
    <source>
        <dbReference type="Proteomes" id="UP000322619"/>
    </source>
</evidence>
<dbReference type="NCBIfam" id="TIGR00150">
    <property type="entry name" value="T6A_YjeE"/>
    <property type="match status" value="1"/>
</dbReference>
<keyword evidence="5" id="KW-0819">tRNA processing</keyword>
<dbReference type="PANTHER" id="PTHR33540">
    <property type="entry name" value="TRNA THREONYLCARBAMOYLADENOSINE BIOSYNTHESIS PROTEIN TSAE"/>
    <property type="match status" value="1"/>
</dbReference>
<proteinExistence type="inferred from homology"/>
<protein>
    <recommendedName>
        <fullName evidence="3">tRNA threonylcarbamoyladenosine biosynthesis protein TsaE</fullName>
    </recommendedName>
    <alternativeName>
        <fullName evidence="10">t(6)A37 threonylcarbamoyladenosine biosynthesis protein TsaE</fullName>
    </alternativeName>
</protein>
<dbReference type="GO" id="GO:0005524">
    <property type="term" value="F:ATP binding"/>
    <property type="evidence" value="ECO:0007669"/>
    <property type="project" value="UniProtKB-KW"/>
</dbReference>
<evidence type="ECO:0000256" key="7">
    <source>
        <dbReference type="ARBA" id="ARBA00022741"/>
    </source>
</evidence>